<feature type="transmembrane region" description="Helical" evidence="6">
    <location>
        <begin position="56"/>
        <end position="73"/>
    </location>
</feature>
<dbReference type="Pfam" id="PF04241">
    <property type="entry name" value="DUF423"/>
    <property type="match status" value="1"/>
</dbReference>
<keyword evidence="4 6" id="KW-1133">Transmembrane helix</keyword>
<organism evidence="7 8">
    <name type="scientific">Thiocystis violascens (strain ATCC 17096 / DSM 198 / 6111)</name>
    <name type="common">Chromatium violascens</name>
    <dbReference type="NCBI Taxonomy" id="765911"/>
    <lineage>
        <taxon>Bacteria</taxon>
        <taxon>Pseudomonadati</taxon>
        <taxon>Pseudomonadota</taxon>
        <taxon>Gammaproteobacteria</taxon>
        <taxon>Chromatiales</taxon>
        <taxon>Chromatiaceae</taxon>
        <taxon>Thiocystis</taxon>
    </lineage>
</organism>
<dbReference type="EMBL" id="CP003154">
    <property type="protein sequence ID" value="AFL75174.1"/>
    <property type="molecule type" value="Genomic_DNA"/>
</dbReference>
<comment type="subcellular location">
    <subcellularLocation>
        <location evidence="1">Membrane</location>
        <topology evidence="1">Multi-pass membrane protein</topology>
    </subcellularLocation>
</comment>
<keyword evidence="8" id="KW-1185">Reference proteome</keyword>
<dbReference type="PANTHER" id="PTHR43461">
    <property type="entry name" value="TRANSMEMBRANE PROTEIN 256"/>
    <property type="match status" value="1"/>
</dbReference>
<protein>
    <submittedName>
        <fullName evidence="7">Uncharacterized small membrane protein</fullName>
    </submittedName>
</protein>
<evidence type="ECO:0000256" key="1">
    <source>
        <dbReference type="ARBA" id="ARBA00004141"/>
    </source>
</evidence>
<feature type="transmembrane region" description="Helical" evidence="6">
    <location>
        <begin position="109"/>
        <end position="133"/>
    </location>
</feature>
<name>I3YDV6_THIV6</name>
<dbReference type="eggNOG" id="COG2363">
    <property type="taxonomic scope" value="Bacteria"/>
</dbReference>
<dbReference type="KEGG" id="tvi:Thivi_3301"/>
<dbReference type="STRING" id="765911.Thivi_3301"/>
<dbReference type="AlphaFoldDB" id="I3YDV6"/>
<reference evidence="7 8" key="1">
    <citation type="submission" date="2012-06" db="EMBL/GenBank/DDBJ databases">
        <title>Complete sequence of Thiocystis violascens DSM 198.</title>
        <authorList>
            <consortium name="US DOE Joint Genome Institute"/>
            <person name="Lucas S."/>
            <person name="Han J."/>
            <person name="Lapidus A."/>
            <person name="Cheng J.-F."/>
            <person name="Goodwin L."/>
            <person name="Pitluck S."/>
            <person name="Peters L."/>
            <person name="Ovchinnikova G."/>
            <person name="Teshima H."/>
            <person name="Detter J.C."/>
            <person name="Han C."/>
            <person name="Tapia R."/>
            <person name="Land M."/>
            <person name="Hauser L."/>
            <person name="Kyrpides N."/>
            <person name="Ivanova N."/>
            <person name="Pagani I."/>
            <person name="Vogl K."/>
            <person name="Liu Z."/>
            <person name="Frigaard N.-U."/>
            <person name="Bryant D."/>
            <person name="Woyke T."/>
        </authorList>
    </citation>
    <scope>NUCLEOTIDE SEQUENCE [LARGE SCALE GENOMIC DNA]</scope>
    <source>
        <strain evidence="8">ATCC 17096 / DSM 198 / 6111</strain>
    </source>
</reference>
<dbReference type="PANTHER" id="PTHR43461:SF1">
    <property type="entry name" value="TRANSMEMBRANE PROTEIN 256"/>
    <property type="match status" value="1"/>
</dbReference>
<evidence type="ECO:0000313" key="8">
    <source>
        <dbReference type="Proteomes" id="UP000006062"/>
    </source>
</evidence>
<sequence>MRESLSENHAMNQARLWLTLGAVGGLLTVALGAFGAHGLKGRVAPDLLANWGTGADYLGLHALAILVCGLFLLQRPAAGLAHAAAWAFLIGCTLFSGSLFLMTLSGARWLGAITPLGGLALLVGWGLLAVGAWRATANPG</sequence>
<comment type="similarity">
    <text evidence="2">Belongs to the UPF0382 family.</text>
</comment>
<evidence type="ECO:0000256" key="3">
    <source>
        <dbReference type="ARBA" id="ARBA00022692"/>
    </source>
</evidence>
<evidence type="ECO:0000313" key="7">
    <source>
        <dbReference type="EMBL" id="AFL75174.1"/>
    </source>
</evidence>
<accession>I3YDV6</accession>
<gene>
    <name evidence="7" type="ordered locus">Thivi_3301</name>
</gene>
<keyword evidence="5 6" id="KW-0472">Membrane</keyword>
<feature type="transmembrane region" description="Helical" evidence="6">
    <location>
        <begin position="80"/>
        <end position="103"/>
    </location>
</feature>
<dbReference type="Proteomes" id="UP000006062">
    <property type="component" value="Chromosome"/>
</dbReference>
<evidence type="ECO:0000256" key="5">
    <source>
        <dbReference type="ARBA" id="ARBA00023136"/>
    </source>
</evidence>
<dbReference type="HOGENOM" id="CLU_096548_3_3_6"/>
<dbReference type="GO" id="GO:0005886">
    <property type="term" value="C:plasma membrane"/>
    <property type="evidence" value="ECO:0007669"/>
    <property type="project" value="TreeGrafter"/>
</dbReference>
<dbReference type="InterPro" id="IPR006696">
    <property type="entry name" value="DUF423"/>
</dbReference>
<keyword evidence="3 6" id="KW-0812">Transmembrane</keyword>
<evidence type="ECO:0000256" key="6">
    <source>
        <dbReference type="SAM" id="Phobius"/>
    </source>
</evidence>
<proteinExistence type="inferred from homology"/>
<evidence type="ECO:0000256" key="2">
    <source>
        <dbReference type="ARBA" id="ARBA00009694"/>
    </source>
</evidence>
<evidence type="ECO:0000256" key="4">
    <source>
        <dbReference type="ARBA" id="ARBA00022989"/>
    </source>
</evidence>